<dbReference type="Pfam" id="PF13450">
    <property type="entry name" value="NAD_binding_8"/>
    <property type="match status" value="1"/>
</dbReference>
<dbReference type="Proteomes" id="UP000002524">
    <property type="component" value="Chromosome 2"/>
</dbReference>
<dbReference type="HOGENOM" id="CLU_019327_1_1_0"/>
<dbReference type="EMBL" id="AE001825">
    <property type="protein sequence ID" value="AAF12427.2"/>
    <property type="molecule type" value="Genomic_DNA"/>
</dbReference>
<keyword evidence="2" id="KW-1185">Reference proteome</keyword>
<dbReference type="InParanoid" id="Q9RYF5"/>
<dbReference type="SUPFAM" id="SSF51905">
    <property type="entry name" value="FAD/NAD(P)-binding domain"/>
    <property type="match status" value="1"/>
</dbReference>
<dbReference type="PANTHER" id="PTHR10668:SF105">
    <property type="entry name" value="DEHYDROGENASE-RELATED"/>
    <property type="match status" value="1"/>
</dbReference>
<dbReference type="PIR" id="F75591">
    <property type="entry name" value="F75591"/>
</dbReference>
<dbReference type="Gene3D" id="3.50.50.60">
    <property type="entry name" value="FAD/NAD(P)-binding domain"/>
    <property type="match status" value="1"/>
</dbReference>
<dbReference type="eggNOG" id="COG1233">
    <property type="taxonomic scope" value="Bacteria"/>
</dbReference>
<proteinExistence type="predicted"/>
<dbReference type="PaxDb" id="243230-DR_A0363"/>
<dbReference type="PANTHER" id="PTHR10668">
    <property type="entry name" value="PHYTOENE DEHYDROGENASE"/>
    <property type="match status" value="1"/>
</dbReference>
<evidence type="ECO:0000313" key="1">
    <source>
        <dbReference type="EMBL" id="AAF12427.2"/>
    </source>
</evidence>
<dbReference type="OrthoDB" id="9814556at2"/>
<dbReference type="AlphaFoldDB" id="Q9RYF5"/>
<accession>Q9RYF5</accession>
<dbReference type="PRINTS" id="PR00420">
    <property type="entry name" value="RNGMNOXGNASE"/>
</dbReference>
<gene>
    <name evidence="1" type="ordered locus">DR_A0363</name>
</gene>
<dbReference type="KEGG" id="dra:DR_A0363"/>
<organism evidence="1 2">
    <name type="scientific">Deinococcus radiodurans (strain ATCC 13939 / DSM 20539 / JCM 16871 / CCUG 27074 / LMG 4051 / NBRC 15346 / NCIMB 9279 / VKM B-1422 / R1)</name>
    <dbReference type="NCBI Taxonomy" id="243230"/>
    <lineage>
        <taxon>Bacteria</taxon>
        <taxon>Thermotogati</taxon>
        <taxon>Deinococcota</taxon>
        <taxon>Deinococci</taxon>
        <taxon>Deinococcales</taxon>
        <taxon>Deinococcaceae</taxon>
        <taxon>Deinococcus</taxon>
    </lineage>
</organism>
<reference evidence="1 2" key="1">
    <citation type="journal article" date="1999" name="Science">
        <title>Genome sequence of the radioresistant bacterium Deinococcus radiodurans R1.</title>
        <authorList>
            <person name="White O."/>
            <person name="Eisen J.A."/>
            <person name="Heidelberg J.F."/>
            <person name="Hickey E.K."/>
            <person name="Peterson J.D."/>
            <person name="Dodson R.J."/>
            <person name="Haft D.H."/>
            <person name="Gwinn M.L."/>
            <person name="Nelson W.C."/>
            <person name="Richardson D.L."/>
            <person name="Moffat K.S."/>
            <person name="Qin H."/>
            <person name="Jiang L."/>
            <person name="Pamphile W."/>
            <person name="Crosby M."/>
            <person name="Shen M."/>
            <person name="Vamathevan J.J."/>
            <person name="Lam P."/>
            <person name="McDonald L."/>
            <person name="Utterback T."/>
            <person name="Zalewski C."/>
            <person name="Makarova K.S."/>
            <person name="Aravind L."/>
            <person name="Daly M.J."/>
            <person name="Minton K.W."/>
            <person name="Fleischmann R.D."/>
            <person name="Ketchum K.A."/>
            <person name="Nelson K.E."/>
            <person name="Salzberg S."/>
            <person name="Smith H.O."/>
            <person name="Venter J.C."/>
            <person name="Fraser C.M."/>
        </authorList>
    </citation>
    <scope>NUCLEOTIDE SEQUENCE [LARGE SCALE GENOMIC DNA]</scope>
    <source>
        <strain evidence="2">ATCC 13939 / DSM 20539 / JCM 16871 / LMG 4051 / NBRC 15346 / NCIMB 9279 / R1 / VKM B-1422</strain>
    </source>
</reference>
<evidence type="ECO:0000313" key="2">
    <source>
        <dbReference type="Proteomes" id="UP000002524"/>
    </source>
</evidence>
<sequence length="489" mass="51784">MSGDRRRTPMLRGMSPSSLLDAVVVGAGPNGLAAAVTLARAGLRVQVLEAHERVGGGLSSAELTLPGFVHDVGSAIHPLAAASPAFREWPLHAFGLRWIHPPAPLGQTLAGGGSVTLERDLSATAAVLGADGPAWERLFAPLVQEWEELLDDILRPLPHVPRHPFTLARFGLRALPPADLLGRTLFRTPQARALWDGIAAHTGLPLTTPGTSAMTLVLALTAHAVGWPFPAGGAQALADALRRYLEYLGGEVITGVRVSQPRDLPPARVTLVDSSPAVLLRLLGDRAPASYRAALSRYRYGAGMQKFDYALSGPLPWQDERLRRAATVHIAGSAAEIVASEASLQSERPYLLAAQHSLFDPSRAPAGGHTLWVYAHVPNGSDADLRPRVEAQLERFAPGFHERVLACRVTTASQLERFSPVFVGGDVAGGAVTLPQLVARPVLSAAPYRTPVRGVYLCSSSTPPGGGIHGMCGVNAARTALADEFGFRK</sequence>
<feature type="unsure residue" description="D or N" evidence="1">
    <location>
        <position position="196"/>
    </location>
</feature>
<protein>
    <submittedName>
        <fullName evidence="1">P49 secreted protein</fullName>
    </submittedName>
</protein>
<dbReference type="EnsemblBacteria" id="AAF12427">
    <property type="protein sequence ID" value="AAF12427"/>
    <property type="gene ID" value="DR_A0363"/>
</dbReference>
<dbReference type="PATRIC" id="fig|243230.17.peg.3257"/>
<dbReference type="STRING" id="243230.DR_A0363"/>
<name>Q9RYF5_DEIRA</name>
<dbReference type="InterPro" id="IPR036188">
    <property type="entry name" value="FAD/NAD-bd_sf"/>
</dbReference>